<feature type="transmembrane region" description="Helical" evidence="1">
    <location>
        <begin position="12"/>
        <end position="33"/>
    </location>
</feature>
<accession>A0A3M0DY10</accession>
<reference evidence="3 4" key="1">
    <citation type="journal article" date="2015" name="Stand. Genomic Sci.">
        <title>Genomic Encyclopedia of Bacterial and Archaeal Type Strains, Phase III: the genomes of soil and plant-associated and newly described type strains.</title>
        <authorList>
            <person name="Whitman W.B."/>
            <person name="Woyke T."/>
            <person name="Klenk H.P."/>
            <person name="Zhou Y."/>
            <person name="Lilburn T.G."/>
            <person name="Beck B.J."/>
            <person name="De Vos P."/>
            <person name="Vandamme P."/>
            <person name="Eisen J.A."/>
            <person name="Garrity G."/>
            <person name="Hugenholtz P."/>
            <person name="Kyrpides N.C."/>
        </authorList>
    </citation>
    <scope>NUCLEOTIDE SEQUENCE [LARGE SCALE GENOMIC DNA]</scope>
    <source>
        <strain evidence="3 4">CGMCC 1.10124</strain>
    </source>
</reference>
<dbReference type="Pfam" id="PF09851">
    <property type="entry name" value="SHOCT"/>
    <property type="match status" value="1"/>
</dbReference>
<feature type="domain" description="SHOCT" evidence="2">
    <location>
        <begin position="45"/>
        <end position="70"/>
    </location>
</feature>
<protein>
    <submittedName>
        <fullName evidence="3">Putative membrane protein</fullName>
    </submittedName>
</protein>
<sequence>MGGVGFGLGMGGWWLVLLLALLALGIVAAALYLRAHEGEGGEDGALTVLRERYAAGDLDEEEFERRRERLTGGTG</sequence>
<dbReference type="InterPro" id="IPR018649">
    <property type="entry name" value="SHOCT"/>
</dbReference>
<gene>
    <name evidence="3" type="ORF">ATH50_0724</name>
</gene>
<keyword evidence="1" id="KW-0812">Transmembrane</keyword>
<name>A0A3M0DY10_9EURY</name>
<organism evidence="3 4">
    <name type="scientific">Haloplanus aerogenes</name>
    <dbReference type="NCBI Taxonomy" id="660522"/>
    <lineage>
        <taxon>Archaea</taxon>
        <taxon>Methanobacteriati</taxon>
        <taxon>Methanobacteriota</taxon>
        <taxon>Stenosarchaea group</taxon>
        <taxon>Halobacteria</taxon>
        <taxon>Halobacteriales</taxon>
        <taxon>Haloferacaceae</taxon>
        <taxon>Haloplanus</taxon>
    </lineage>
</organism>
<keyword evidence="1" id="KW-1133">Transmembrane helix</keyword>
<dbReference type="EMBL" id="REFS01000001">
    <property type="protein sequence ID" value="RMB25627.1"/>
    <property type="molecule type" value="Genomic_DNA"/>
</dbReference>
<dbReference type="Proteomes" id="UP000277326">
    <property type="component" value="Unassembled WGS sequence"/>
</dbReference>
<proteinExistence type="predicted"/>
<evidence type="ECO:0000256" key="1">
    <source>
        <dbReference type="SAM" id="Phobius"/>
    </source>
</evidence>
<dbReference type="AlphaFoldDB" id="A0A3M0DY10"/>
<evidence type="ECO:0000259" key="2">
    <source>
        <dbReference type="Pfam" id="PF09851"/>
    </source>
</evidence>
<evidence type="ECO:0000313" key="3">
    <source>
        <dbReference type="EMBL" id="RMB25627.1"/>
    </source>
</evidence>
<keyword evidence="1" id="KW-0472">Membrane</keyword>
<comment type="caution">
    <text evidence="3">The sequence shown here is derived from an EMBL/GenBank/DDBJ whole genome shotgun (WGS) entry which is preliminary data.</text>
</comment>
<evidence type="ECO:0000313" key="4">
    <source>
        <dbReference type="Proteomes" id="UP000277326"/>
    </source>
</evidence>